<keyword evidence="1" id="KW-1133">Transmembrane helix</keyword>
<accession>A0A3B0U3D6</accession>
<keyword evidence="1" id="KW-0812">Transmembrane</keyword>
<proteinExistence type="predicted"/>
<feature type="non-terminal residue" evidence="2">
    <location>
        <position position="52"/>
    </location>
</feature>
<evidence type="ECO:0000256" key="1">
    <source>
        <dbReference type="SAM" id="Phobius"/>
    </source>
</evidence>
<dbReference type="AlphaFoldDB" id="A0A3B0U3D6"/>
<keyword evidence="1" id="KW-0472">Membrane</keyword>
<evidence type="ECO:0000313" key="2">
    <source>
        <dbReference type="EMBL" id="VAW20117.1"/>
    </source>
</evidence>
<dbReference type="EMBL" id="UOEQ01000255">
    <property type="protein sequence ID" value="VAW20117.1"/>
    <property type="molecule type" value="Genomic_DNA"/>
</dbReference>
<reference evidence="2" key="1">
    <citation type="submission" date="2018-06" db="EMBL/GenBank/DDBJ databases">
        <authorList>
            <person name="Zhirakovskaya E."/>
        </authorList>
    </citation>
    <scope>NUCLEOTIDE SEQUENCE</scope>
</reference>
<sequence>MKKGTIIQRFLRDERGVFAVIFGMLAIVLVAFGGAAVDFVNIQNARSMAQSS</sequence>
<organism evidence="2">
    <name type="scientific">hydrothermal vent metagenome</name>
    <dbReference type="NCBI Taxonomy" id="652676"/>
    <lineage>
        <taxon>unclassified sequences</taxon>
        <taxon>metagenomes</taxon>
        <taxon>ecological metagenomes</taxon>
    </lineage>
</organism>
<gene>
    <name evidence="2" type="ORF">MNBD_ALPHA11-1358</name>
</gene>
<feature type="transmembrane region" description="Helical" evidence="1">
    <location>
        <begin position="16"/>
        <end position="37"/>
    </location>
</feature>
<name>A0A3B0U3D6_9ZZZZ</name>
<protein>
    <submittedName>
        <fullName evidence="2">Uncharacterized protein</fullName>
    </submittedName>
</protein>